<dbReference type="SUPFAM" id="SSF53850">
    <property type="entry name" value="Periplasmic binding protein-like II"/>
    <property type="match status" value="1"/>
</dbReference>
<comment type="subcellular location">
    <subcellularLocation>
        <location evidence="1 5">Periplasm</location>
    </subcellularLocation>
</comment>
<dbReference type="InterPro" id="IPR006059">
    <property type="entry name" value="SBP"/>
</dbReference>
<protein>
    <recommendedName>
        <fullName evidence="5">Putrescine-binding periplasmic protein</fullName>
    </recommendedName>
</protein>
<evidence type="ECO:0000313" key="7">
    <source>
        <dbReference type="EMBL" id="CAE6722906.1"/>
    </source>
</evidence>
<dbReference type="PRINTS" id="PR00909">
    <property type="entry name" value="SPERMDNBNDNG"/>
</dbReference>
<proteinExistence type="inferred from homology"/>
<accession>A0ABN7L3I0</accession>
<dbReference type="Pfam" id="PF13416">
    <property type="entry name" value="SBP_bac_8"/>
    <property type="match status" value="1"/>
</dbReference>
<feature type="chain" id="PRO_5045115293" description="Putrescine-binding periplasmic protein" evidence="6">
    <location>
        <begin position="38"/>
        <end position="379"/>
    </location>
</feature>
<comment type="caution">
    <text evidence="7">The sequence shown here is derived from an EMBL/GenBank/DDBJ whole genome shotgun (WGS) entry which is preliminary data.</text>
</comment>
<reference evidence="7 8" key="1">
    <citation type="submission" date="2021-02" db="EMBL/GenBank/DDBJ databases">
        <authorList>
            <person name="Vanwijnsberghe S."/>
        </authorList>
    </citation>
    <scope>NUCLEOTIDE SEQUENCE [LARGE SCALE GENOMIC DNA]</scope>
    <source>
        <strain evidence="7 8">LMG 31837</strain>
    </source>
</reference>
<dbReference type="Gene3D" id="3.40.190.10">
    <property type="entry name" value="Periplasmic binding protein-like II"/>
    <property type="match status" value="2"/>
</dbReference>
<dbReference type="PANTHER" id="PTHR30222">
    <property type="entry name" value="SPERMIDINE/PUTRESCINE-BINDING PERIPLASMIC PROTEIN"/>
    <property type="match status" value="1"/>
</dbReference>
<evidence type="ECO:0000256" key="3">
    <source>
        <dbReference type="ARBA" id="ARBA00022729"/>
    </source>
</evidence>
<keyword evidence="2 5" id="KW-0813">Transport</keyword>
<name>A0ABN7L3I0_9BURK</name>
<dbReference type="InterPro" id="IPR001188">
    <property type="entry name" value="Sperm_putr-bd"/>
</dbReference>
<evidence type="ECO:0000313" key="8">
    <source>
        <dbReference type="Proteomes" id="UP000672526"/>
    </source>
</evidence>
<feature type="signal peptide" evidence="6">
    <location>
        <begin position="1"/>
        <end position="37"/>
    </location>
</feature>
<evidence type="ECO:0000256" key="6">
    <source>
        <dbReference type="SAM" id="SignalP"/>
    </source>
</evidence>
<keyword evidence="8" id="KW-1185">Reference proteome</keyword>
<keyword evidence="4 5" id="KW-0574">Periplasm</keyword>
<evidence type="ECO:0000256" key="2">
    <source>
        <dbReference type="ARBA" id="ARBA00022448"/>
    </source>
</evidence>
<gene>
    <name evidence="7" type="primary">spuD_2</name>
    <name evidence="7" type="ORF">R69888_01695</name>
</gene>
<comment type="similarity">
    <text evidence="5">Belongs to the bacterial solute-binding protein PotD/PotF family.</text>
</comment>
<dbReference type="CDD" id="cd13659">
    <property type="entry name" value="PBP2_PotF"/>
    <property type="match status" value="1"/>
</dbReference>
<sequence length="379" mass="42006">MLPTLMKRTPATPRQAAPMLAALSFCAICAFSAAAHADDKQLNLYNWADYIAKDTVPNFEKESGIHVQYDVYDGDETLQAKLLTGSTGYDVVVPTSNFLAQQIQAGIYQKLDKSKLPNLVNLDRSLLKLVADADPGNQYAVPWAWGTTGLGYNVTRVKKILGNDAPLDNWDILFKPEYLSKLKSCGVSVLDAPTDVFAVTLHYLGRDPNSTNPADYQAAYDALKKIRPYITQFNATSYINDLAGDDICFALSWSGDVSMASHRAREANKSYEVKYFIPQGGAPVWFDMMAIPKDAPHPEAALNWINYIERPEVHAGITNEVFYPNADAAARKFVRPEILNDPTVYPPESVLKTLFLLKPLPAQIKRLEGRLWAQLKTGG</sequence>
<comment type="function">
    <text evidence="5">Required for the activity of the bacterial periplasmic transport system of putrescine.</text>
</comment>
<evidence type="ECO:0000256" key="5">
    <source>
        <dbReference type="PIRNR" id="PIRNR019574"/>
    </source>
</evidence>
<dbReference type="PANTHER" id="PTHR30222:SF12">
    <property type="entry name" value="NORSPERMIDINE SENSOR"/>
    <property type="match status" value="1"/>
</dbReference>
<evidence type="ECO:0000256" key="1">
    <source>
        <dbReference type="ARBA" id="ARBA00004418"/>
    </source>
</evidence>
<dbReference type="PIRSF" id="PIRSF019574">
    <property type="entry name" value="Periplasmic_polyamine_BP"/>
    <property type="match status" value="1"/>
</dbReference>
<dbReference type="EMBL" id="CAJNBK010000003">
    <property type="protein sequence ID" value="CAE6722906.1"/>
    <property type="molecule type" value="Genomic_DNA"/>
</dbReference>
<organism evidence="7 8">
    <name type="scientific">Paraburkholderia haematera</name>
    <dbReference type="NCBI Taxonomy" id="2793077"/>
    <lineage>
        <taxon>Bacteria</taxon>
        <taxon>Pseudomonadati</taxon>
        <taxon>Pseudomonadota</taxon>
        <taxon>Betaproteobacteria</taxon>
        <taxon>Burkholderiales</taxon>
        <taxon>Burkholderiaceae</taxon>
        <taxon>Paraburkholderia</taxon>
    </lineage>
</organism>
<dbReference type="Proteomes" id="UP000672526">
    <property type="component" value="Unassembled WGS sequence"/>
</dbReference>
<keyword evidence="3 6" id="KW-0732">Signal</keyword>
<evidence type="ECO:0000256" key="4">
    <source>
        <dbReference type="ARBA" id="ARBA00022764"/>
    </source>
</evidence>